<dbReference type="InterPro" id="IPR025269">
    <property type="entry name" value="SAM-like_dom"/>
</dbReference>
<dbReference type="PROSITE" id="PS51898">
    <property type="entry name" value="TYR_RECOMBINASE"/>
    <property type="match status" value="1"/>
</dbReference>
<protein>
    <submittedName>
        <fullName evidence="8">Phage integrase SAM-like domain-containing protein</fullName>
    </submittedName>
</protein>
<evidence type="ECO:0000256" key="3">
    <source>
        <dbReference type="ARBA" id="ARBA00023125"/>
    </source>
</evidence>
<evidence type="ECO:0000256" key="5">
    <source>
        <dbReference type="PROSITE-ProRule" id="PRU01248"/>
    </source>
</evidence>
<sequence>MAKVKIVLRKKPNKDGTFPLALRITKDRKTSYIYLKHNIKENEWNEAEQSVKSSHPNSKRLNNFILKKKHEASDKSIEAETQNDDISVKAIKRKVKPVTGATFVPQAQLFLDRLKNAGNFNVYAAEKCRLKIFKDFIGGHDIAFSDITVGLLEKFKRHLKSDRKISDRTIVNYLITIRAVFNQAIKEESLDKKYYPFGGEDKINIKLPESTKIGISLDDVVKLETVKLTNPTHDHARNLWLTSYYFAGMRISDVLRLRWSDFQNERLHYTMGKNNKVGSLKLPEKVQRILEKYEPLKTSPDDLVFPNLKGLDLKNTFEVKKKIAYAVNRCNKILQEYITPIAKIQGKLTTHVARHTFATLAGDKVPLQMLQKLYRHSDVRTTMGYQSTFIYKDADEALEAVIGS</sequence>
<dbReference type="PROSITE" id="PS51900">
    <property type="entry name" value="CB"/>
    <property type="match status" value="1"/>
</dbReference>
<dbReference type="Pfam" id="PF13102">
    <property type="entry name" value="Phage_int_SAM_5"/>
    <property type="match status" value="1"/>
</dbReference>
<dbReference type="InterPro" id="IPR035386">
    <property type="entry name" value="Arm-DNA-bind_5"/>
</dbReference>
<dbReference type="AlphaFoldDB" id="A0A7G5H2X3"/>
<organism evidence="8 9">
    <name type="scientific">Spirosoma foliorum</name>
    <dbReference type="NCBI Taxonomy" id="2710596"/>
    <lineage>
        <taxon>Bacteria</taxon>
        <taxon>Pseudomonadati</taxon>
        <taxon>Bacteroidota</taxon>
        <taxon>Cytophagia</taxon>
        <taxon>Cytophagales</taxon>
        <taxon>Cytophagaceae</taxon>
        <taxon>Spirosoma</taxon>
    </lineage>
</organism>
<evidence type="ECO:0000313" key="9">
    <source>
        <dbReference type="Proteomes" id="UP000515369"/>
    </source>
</evidence>
<evidence type="ECO:0000256" key="2">
    <source>
        <dbReference type="ARBA" id="ARBA00022908"/>
    </source>
</evidence>
<feature type="domain" description="Tyr recombinase" evidence="6">
    <location>
        <begin position="210"/>
        <end position="399"/>
    </location>
</feature>
<dbReference type="InterPro" id="IPR050090">
    <property type="entry name" value="Tyrosine_recombinase_XerCD"/>
</dbReference>
<dbReference type="InterPro" id="IPR002104">
    <property type="entry name" value="Integrase_catalytic"/>
</dbReference>
<dbReference type="SUPFAM" id="SSF56349">
    <property type="entry name" value="DNA breaking-rejoining enzymes"/>
    <property type="match status" value="1"/>
</dbReference>
<dbReference type="PANTHER" id="PTHR30349:SF64">
    <property type="entry name" value="PROPHAGE INTEGRASE INTD-RELATED"/>
    <property type="match status" value="1"/>
</dbReference>
<keyword evidence="4" id="KW-0233">DNA recombination</keyword>
<dbReference type="GO" id="GO:0015074">
    <property type="term" value="P:DNA integration"/>
    <property type="evidence" value="ECO:0007669"/>
    <property type="project" value="UniProtKB-KW"/>
</dbReference>
<gene>
    <name evidence="8" type="ORF">H3H32_11530</name>
</gene>
<keyword evidence="3 5" id="KW-0238">DNA-binding</keyword>
<dbReference type="InterPro" id="IPR011010">
    <property type="entry name" value="DNA_brk_join_enz"/>
</dbReference>
<evidence type="ECO:0000256" key="4">
    <source>
        <dbReference type="ARBA" id="ARBA00023172"/>
    </source>
</evidence>
<dbReference type="InterPro" id="IPR010998">
    <property type="entry name" value="Integrase_recombinase_N"/>
</dbReference>
<dbReference type="RefSeq" id="WP_182462847.1">
    <property type="nucleotide sequence ID" value="NZ_CP059732.1"/>
</dbReference>
<feature type="domain" description="Core-binding (CB)" evidence="7">
    <location>
        <begin position="101"/>
        <end position="185"/>
    </location>
</feature>
<dbReference type="InterPro" id="IPR013762">
    <property type="entry name" value="Integrase-like_cat_sf"/>
</dbReference>
<accession>A0A7G5H2X3</accession>
<dbReference type="PANTHER" id="PTHR30349">
    <property type="entry name" value="PHAGE INTEGRASE-RELATED"/>
    <property type="match status" value="1"/>
</dbReference>
<dbReference type="Gene3D" id="1.10.443.10">
    <property type="entry name" value="Intergrase catalytic core"/>
    <property type="match status" value="1"/>
</dbReference>
<reference evidence="8 9" key="1">
    <citation type="submission" date="2020-07" db="EMBL/GenBank/DDBJ databases">
        <title>Spirosoma foliorum sp. nov., isolated from the leaves on the Nejang mountain Korea, Republic of.</title>
        <authorList>
            <person name="Ho H."/>
            <person name="Lee Y.-J."/>
            <person name="Nurcahyanto D.-A."/>
            <person name="Kim S.-G."/>
        </authorList>
    </citation>
    <scope>NUCLEOTIDE SEQUENCE [LARGE SCALE GENOMIC DNA]</scope>
    <source>
        <strain evidence="8 9">PL0136</strain>
    </source>
</reference>
<name>A0A7G5H2X3_9BACT</name>
<dbReference type="Proteomes" id="UP000515369">
    <property type="component" value="Chromosome"/>
</dbReference>
<evidence type="ECO:0000259" key="7">
    <source>
        <dbReference type="PROSITE" id="PS51900"/>
    </source>
</evidence>
<comment type="similarity">
    <text evidence="1">Belongs to the 'phage' integrase family.</text>
</comment>
<proteinExistence type="inferred from homology"/>
<dbReference type="GO" id="GO:0006310">
    <property type="term" value="P:DNA recombination"/>
    <property type="evidence" value="ECO:0007669"/>
    <property type="project" value="UniProtKB-KW"/>
</dbReference>
<dbReference type="Pfam" id="PF17293">
    <property type="entry name" value="Arm-DNA-bind_5"/>
    <property type="match status" value="1"/>
</dbReference>
<dbReference type="EMBL" id="CP059732">
    <property type="protein sequence ID" value="QMW05465.1"/>
    <property type="molecule type" value="Genomic_DNA"/>
</dbReference>
<dbReference type="Gene3D" id="1.10.150.130">
    <property type="match status" value="1"/>
</dbReference>
<evidence type="ECO:0000256" key="1">
    <source>
        <dbReference type="ARBA" id="ARBA00008857"/>
    </source>
</evidence>
<evidence type="ECO:0000259" key="6">
    <source>
        <dbReference type="PROSITE" id="PS51898"/>
    </source>
</evidence>
<dbReference type="Pfam" id="PF00589">
    <property type="entry name" value="Phage_integrase"/>
    <property type="match status" value="1"/>
</dbReference>
<dbReference type="KEGG" id="sfol:H3H32_11530"/>
<evidence type="ECO:0000313" key="8">
    <source>
        <dbReference type="EMBL" id="QMW05465.1"/>
    </source>
</evidence>
<dbReference type="InterPro" id="IPR044068">
    <property type="entry name" value="CB"/>
</dbReference>
<keyword evidence="2" id="KW-0229">DNA integration</keyword>
<dbReference type="GO" id="GO:0003677">
    <property type="term" value="F:DNA binding"/>
    <property type="evidence" value="ECO:0007669"/>
    <property type="project" value="UniProtKB-UniRule"/>
</dbReference>
<keyword evidence="9" id="KW-1185">Reference proteome</keyword>